<evidence type="ECO:0000256" key="9">
    <source>
        <dbReference type="ARBA" id="ARBA00023136"/>
    </source>
</evidence>
<evidence type="ECO:0000313" key="20">
    <source>
        <dbReference type="Proteomes" id="UP000054047"/>
    </source>
</evidence>
<dbReference type="PANTHER" id="PTHR18945">
    <property type="entry name" value="NEUROTRANSMITTER GATED ION CHANNEL"/>
    <property type="match status" value="1"/>
</dbReference>
<evidence type="ECO:0000256" key="1">
    <source>
        <dbReference type="ARBA" id="ARBA00009237"/>
    </source>
</evidence>
<dbReference type="Proteomes" id="UP000054047">
    <property type="component" value="Unassembled WGS sequence"/>
</dbReference>
<evidence type="ECO:0000256" key="5">
    <source>
        <dbReference type="ARBA" id="ARBA00022729"/>
    </source>
</evidence>
<keyword evidence="7" id="KW-0770">Synapse</keyword>
<evidence type="ECO:0000256" key="10">
    <source>
        <dbReference type="ARBA" id="ARBA00023157"/>
    </source>
</evidence>
<dbReference type="InterPro" id="IPR006201">
    <property type="entry name" value="Neur_channel"/>
</dbReference>
<dbReference type="OrthoDB" id="5975154at2759"/>
<proteinExistence type="inferred from homology"/>
<sequence length="408" mass="47155">MKAEGWNIFVPPSLSSLDEDRLVADLFNGYNSLIRPVPNATSPPIEVAFSLALVLLINIDEKNQIMHTNVWPTMRWKDYQMRWDPRTYGSIETIRVPPDKVWLPDIVLFNNADGNYLVSFYSNVVVEHTGEMLWVPPAVYKSSCIIDVEYFPFDEQVCSLTFGSWTFKKEEVQISYHMGKRQVELNDYSFSGIWDVMEVPGLLIEDRSKISYQIRIRRKTLFYTVILIMPTVLMAFLSKMILPPTSSTIPLMAKYLLMTFVMNMITIMVTVVIINVYFRGPATHTMPNWHLPMLLIMRRPESTEQELRRAREAKRDRRSIRGVFNAIKHQGVKSIPSNGSGDVEVLDARRSQEGDPGLSNEATQAIEAIEYITRHLTRDNDYKRLPLVGPWEFFFLLQTFSNTLIKLL</sequence>
<dbReference type="Pfam" id="PF02931">
    <property type="entry name" value="Neur_chan_LBD"/>
    <property type="match status" value="1"/>
</dbReference>
<keyword evidence="13" id="KW-0628">Postsynaptic cell membrane</keyword>
<evidence type="ECO:0000259" key="18">
    <source>
        <dbReference type="Pfam" id="PF02931"/>
    </source>
</evidence>
<comment type="similarity">
    <text evidence="1">Belongs to the ligand-gated ion channel (TC 1.A.9) family. Acetylcholine receptor (TC 1.A.9.1) subfamily.</text>
</comment>
<protein>
    <submittedName>
        <fullName evidence="19">Neurotransmitter-gated ion-channel ligand binding domain protein</fullName>
    </submittedName>
</protein>
<evidence type="ECO:0000256" key="13">
    <source>
        <dbReference type="ARBA" id="ARBA00023257"/>
    </source>
</evidence>
<comment type="caution">
    <text evidence="17">Lacks conserved residue(s) required for the propagation of feature annotation.</text>
</comment>
<dbReference type="GO" id="GO:0022848">
    <property type="term" value="F:acetylcholine-gated monoatomic cation-selective channel activity"/>
    <property type="evidence" value="ECO:0007669"/>
    <property type="project" value="InterPro"/>
</dbReference>
<keyword evidence="3" id="KW-1003">Cell membrane</keyword>
<keyword evidence="5" id="KW-0732">Signal</keyword>
<dbReference type="CDD" id="cd19032">
    <property type="entry name" value="LGIC_ECD_nAChR_proto_beta-like"/>
    <property type="match status" value="1"/>
</dbReference>
<dbReference type="GO" id="GO:0004888">
    <property type="term" value="F:transmembrane signaling receptor activity"/>
    <property type="evidence" value="ECO:0007669"/>
    <property type="project" value="InterPro"/>
</dbReference>
<evidence type="ECO:0000256" key="14">
    <source>
        <dbReference type="ARBA" id="ARBA00023286"/>
    </source>
</evidence>
<feature type="transmembrane region" description="Helical" evidence="17">
    <location>
        <begin position="221"/>
        <end position="243"/>
    </location>
</feature>
<evidence type="ECO:0000256" key="3">
    <source>
        <dbReference type="ARBA" id="ARBA00022475"/>
    </source>
</evidence>
<evidence type="ECO:0000256" key="17">
    <source>
        <dbReference type="RuleBase" id="RU000687"/>
    </source>
</evidence>
<keyword evidence="8 17" id="KW-0406">Ion transport</keyword>
<evidence type="ECO:0000313" key="19">
    <source>
        <dbReference type="EMBL" id="KIH59902.1"/>
    </source>
</evidence>
<dbReference type="SUPFAM" id="SSF90112">
    <property type="entry name" value="Neurotransmitter-gated ion-channel transmembrane pore"/>
    <property type="match status" value="1"/>
</dbReference>
<dbReference type="PROSITE" id="PS00236">
    <property type="entry name" value="NEUROTR_ION_CHANNEL"/>
    <property type="match status" value="1"/>
</dbReference>
<dbReference type="InterPro" id="IPR038050">
    <property type="entry name" value="Neuro_actylchol_rec"/>
</dbReference>
<dbReference type="InterPro" id="IPR006202">
    <property type="entry name" value="Neur_chan_lig-bd"/>
</dbReference>
<dbReference type="GO" id="GO:0045211">
    <property type="term" value="C:postsynaptic membrane"/>
    <property type="evidence" value="ECO:0007669"/>
    <property type="project" value="UniProtKB-SubCell"/>
</dbReference>
<dbReference type="PRINTS" id="PR00254">
    <property type="entry name" value="NICOTINICR"/>
</dbReference>
<evidence type="ECO:0000256" key="6">
    <source>
        <dbReference type="ARBA" id="ARBA00022989"/>
    </source>
</evidence>
<name>A0A0C2DBW7_9BILA</name>
<evidence type="ECO:0000256" key="16">
    <source>
        <dbReference type="ARBA" id="ARBA00034104"/>
    </source>
</evidence>
<gene>
    <name evidence="19" type="ORF">ANCDUO_09855</name>
</gene>
<evidence type="ECO:0000256" key="12">
    <source>
        <dbReference type="ARBA" id="ARBA00023180"/>
    </source>
</evidence>
<evidence type="ECO:0000256" key="2">
    <source>
        <dbReference type="ARBA" id="ARBA00022448"/>
    </source>
</evidence>
<keyword evidence="15 17" id="KW-0407">Ion channel</keyword>
<keyword evidence="12" id="KW-0325">Glycoprotein</keyword>
<dbReference type="AlphaFoldDB" id="A0A0C2DBW7"/>
<dbReference type="Gene3D" id="2.70.170.10">
    <property type="entry name" value="Neurotransmitter-gated ion-channel ligand-binding domain"/>
    <property type="match status" value="1"/>
</dbReference>
<feature type="transmembrane region" description="Helical" evidence="17">
    <location>
        <begin position="255"/>
        <end position="278"/>
    </location>
</feature>
<dbReference type="PRINTS" id="PR00252">
    <property type="entry name" value="NRIONCHANNEL"/>
</dbReference>
<dbReference type="InterPro" id="IPR002394">
    <property type="entry name" value="Nicotinic_acetylcholine_rcpt"/>
</dbReference>
<keyword evidence="9 17" id="KW-0472">Membrane</keyword>
<evidence type="ECO:0000256" key="8">
    <source>
        <dbReference type="ARBA" id="ARBA00023065"/>
    </source>
</evidence>
<keyword evidence="6 17" id="KW-1133">Transmembrane helix</keyword>
<keyword evidence="4 17" id="KW-0812">Transmembrane</keyword>
<dbReference type="InterPro" id="IPR036719">
    <property type="entry name" value="Neuro-gated_channel_TM_sf"/>
</dbReference>
<dbReference type="Gene3D" id="1.20.58.390">
    <property type="entry name" value="Neurotransmitter-gated ion-channel transmembrane domain"/>
    <property type="match status" value="1"/>
</dbReference>
<accession>A0A0C2DBW7</accession>
<dbReference type="InterPro" id="IPR036734">
    <property type="entry name" value="Neur_chan_lig-bd_sf"/>
</dbReference>
<reference evidence="19 20" key="1">
    <citation type="submission" date="2013-12" db="EMBL/GenBank/DDBJ databases">
        <title>Draft genome of the parsitic nematode Ancylostoma duodenale.</title>
        <authorList>
            <person name="Mitreva M."/>
        </authorList>
    </citation>
    <scope>NUCLEOTIDE SEQUENCE [LARGE SCALE GENOMIC DNA]</scope>
    <source>
        <strain evidence="19 20">Zhejiang</strain>
    </source>
</reference>
<keyword evidence="2 17" id="KW-0813">Transport</keyword>
<evidence type="ECO:0000256" key="11">
    <source>
        <dbReference type="ARBA" id="ARBA00023170"/>
    </source>
</evidence>
<evidence type="ECO:0000256" key="15">
    <source>
        <dbReference type="ARBA" id="ARBA00023303"/>
    </source>
</evidence>
<dbReference type="EMBL" id="KN731487">
    <property type="protein sequence ID" value="KIH59902.1"/>
    <property type="molecule type" value="Genomic_DNA"/>
</dbReference>
<organism evidence="19 20">
    <name type="scientific">Ancylostoma duodenale</name>
    <dbReference type="NCBI Taxonomy" id="51022"/>
    <lineage>
        <taxon>Eukaryota</taxon>
        <taxon>Metazoa</taxon>
        <taxon>Ecdysozoa</taxon>
        <taxon>Nematoda</taxon>
        <taxon>Chromadorea</taxon>
        <taxon>Rhabditida</taxon>
        <taxon>Rhabditina</taxon>
        <taxon>Rhabditomorpha</taxon>
        <taxon>Strongyloidea</taxon>
        <taxon>Ancylostomatidae</taxon>
        <taxon>Ancylostomatinae</taxon>
        <taxon>Ancylostoma</taxon>
    </lineage>
</organism>
<feature type="domain" description="Neurotransmitter-gated ion-channel ligand-binding" evidence="18">
    <location>
        <begin position="19"/>
        <end position="220"/>
    </location>
</feature>
<keyword evidence="10" id="KW-1015">Disulfide bond</keyword>
<evidence type="ECO:0000256" key="7">
    <source>
        <dbReference type="ARBA" id="ARBA00023018"/>
    </source>
</evidence>
<keyword evidence="11" id="KW-0675">Receptor</keyword>
<dbReference type="SUPFAM" id="SSF63712">
    <property type="entry name" value="Nicotinic receptor ligand binding domain-like"/>
    <property type="match status" value="1"/>
</dbReference>
<keyword evidence="20" id="KW-1185">Reference proteome</keyword>
<dbReference type="FunFam" id="2.70.170.10:FF:000016">
    <property type="entry name" value="Nicotinic acetylcholine receptor subunit"/>
    <property type="match status" value="1"/>
</dbReference>
<evidence type="ECO:0000256" key="4">
    <source>
        <dbReference type="ARBA" id="ARBA00022692"/>
    </source>
</evidence>
<dbReference type="InterPro" id="IPR018000">
    <property type="entry name" value="Neurotransmitter_ion_chnl_CS"/>
</dbReference>
<comment type="subcellular location">
    <subcellularLocation>
        <location evidence="16">Postsynaptic cell membrane</location>
        <topology evidence="16">Multi-pass membrane protein</topology>
    </subcellularLocation>
</comment>
<keyword evidence="14" id="KW-1071">Ligand-gated ion channel</keyword>